<evidence type="ECO:0000256" key="5">
    <source>
        <dbReference type="ARBA" id="ARBA00023242"/>
    </source>
</evidence>
<name>S8FWQ4_FOMSC</name>
<dbReference type="AlphaFoldDB" id="S8FWQ4"/>
<keyword evidence="4" id="KW-0804">Transcription</keyword>
<dbReference type="Proteomes" id="UP000015241">
    <property type="component" value="Unassembled WGS sequence"/>
</dbReference>
<evidence type="ECO:0000256" key="6">
    <source>
        <dbReference type="SAM" id="MobiDB-lite"/>
    </source>
</evidence>
<comment type="subcellular location">
    <subcellularLocation>
        <location evidence="1">Nucleus</location>
    </subcellularLocation>
</comment>
<reference evidence="7 8" key="1">
    <citation type="journal article" date="2012" name="Science">
        <title>The Paleozoic origin of enzymatic lignin decomposition reconstructed from 31 fungal genomes.</title>
        <authorList>
            <person name="Floudas D."/>
            <person name="Binder M."/>
            <person name="Riley R."/>
            <person name="Barry K."/>
            <person name="Blanchette R.A."/>
            <person name="Henrissat B."/>
            <person name="Martinez A.T."/>
            <person name="Otillar R."/>
            <person name="Spatafora J.W."/>
            <person name="Yadav J.S."/>
            <person name="Aerts A."/>
            <person name="Benoit I."/>
            <person name="Boyd A."/>
            <person name="Carlson A."/>
            <person name="Copeland A."/>
            <person name="Coutinho P.M."/>
            <person name="de Vries R.P."/>
            <person name="Ferreira P."/>
            <person name="Findley K."/>
            <person name="Foster B."/>
            <person name="Gaskell J."/>
            <person name="Glotzer D."/>
            <person name="Gorecki P."/>
            <person name="Heitman J."/>
            <person name="Hesse C."/>
            <person name="Hori C."/>
            <person name="Igarashi K."/>
            <person name="Jurgens J.A."/>
            <person name="Kallen N."/>
            <person name="Kersten P."/>
            <person name="Kohler A."/>
            <person name="Kuees U."/>
            <person name="Kumar T.K.A."/>
            <person name="Kuo A."/>
            <person name="LaButti K."/>
            <person name="Larrondo L.F."/>
            <person name="Lindquist E."/>
            <person name="Ling A."/>
            <person name="Lombard V."/>
            <person name="Lucas S."/>
            <person name="Lundell T."/>
            <person name="Martin R."/>
            <person name="McLaughlin D.J."/>
            <person name="Morgenstern I."/>
            <person name="Morin E."/>
            <person name="Murat C."/>
            <person name="Nagy L.G."/>
            <person name="Nolan M."/>
            <person name="Ohm R.A."/>
            <person name="Patyshakuliyeva A."/>
            <person name="Rokas A."/>
            <person name="Ruiz-Duenas F.J."/>
            <person name="Sabat G."/>
            <person name="Salamov A."/>
            <person name="Samejima M."/>
            <person name="Schmutz J."/>
            <person name="Slot J.C."/>
            <person name="St John F."/>
            <person name="Stenlid J."/>
            <person name="Sun H."/>
            <person name="Sun S."/>
            <person name="Syed K."/>
            <person name="Tsang A."/>
            <person name="Wiebenga A."/>
            <person name="Young D."/>
            <person name="Pisabarro A."/>
            <person name="Eastwood D.C."/>
            <person name="Martin F."/>
            <person name="Cullen D."/>
            <person name="Grigoriev I.V."/>
            <person name="Hibbett D.S."/>
        </authorList>
    </citation>
    <scope>NUCLEOTIDE SEQUENCE</scope>
    <source>
        <strain evidence="8">FP-58527</strain>
    </source>
</reference>
<evidence type="ECO:0000313" key="8">
    <source>
        <dbReference type="Proteomes" id="UP000015241"/>
    </source>
</evidence>
<feature type="region of interest" description="Disordered" evidence="6">
    <location>
        <begin position="80"/>
        <end position="140"/>
    </location>
</feature>
<organism evidence="7 8">
    <name type="scientific">Fomitopsis schrenkii</name>
    <name type="common">Brown rot fungus</name>
    <dbReference type="NCBI Taxonomy" id="2126942"/>
    <lineage>
        <taxon>Eukaryota</taxon>
        <taxon>Fungi</taxon>
        <taxon>Dikarya</taxon>
        <taxon>Basidiomycota</taxon>
        <taxon>Agaricomycotina</taxon>
        <taxon>Agaricomycetes</taxon>
        <taxon>Polyporales</taxon>
        <taxon>Fomitopsis</taxon>
    </lineage>
</organism>
<dbReference type="GO" id="GO:0016592">
    <property type="term" value="C:mediator complex"/>
    <property type="evidence" value="ECO:0007669"/>
    <property type="project" value="InterPro"/>
</dbReference>
<sequence>MATVLDAPVASSSSPELSALQEKLKSLTEVGAQLRLVRRIPTQLVKPPDVGILQQLNLDTTSADEFQLVKDFASAVTSERVQSSLSTARDSEQKDKSDLVFTRPREDRKRKRQLSPESPRVYVAEAPRPTSRFPSNEPPPLRLDGLADYLKDFNRSHPKVKAHVVASNRSRGLSCPLLLRFSIRDVITIFLSVDETDEKALVVENATAFASREQKPPHSQSDFVVFQKLTQQVTKMIQSEPLVSLQTVLTFLTSYENLFAQKCTRESCGRILSAEAHIPPVARVWSENARIWTPEGLKSGGSPGWEPFHPTCLQR</sequence>
<evidence type="ECO:0000256" key="4">
    <source>
        <dbReference type="ARBA" id="ARBA00023163"/>
    </source>
</evidence>
<comment type="similarity">
    <text evidence="2">Belongs to the Mediator complex subunit 27 family.</text>
</comment>
<evidence type="ECO:0000313" key="7">
    <source>
        <dbReference type="EMBL" id="EPT02675.1"/>
    </source>
</evidence>
<keyword evidence="3" id="KW-0805">Transcription regulation</keyword>
<keyword evidence="8" id="KW-1185">Reference proteome</keyword>
<accession>S8FWQ4</accession>
<dbReference type="HOGENOM" id="CLU_073373_0_0_1"/>
<evidence type="ECO:0000256" key="2">
    <source>
        <dbReference type="ARBA" id="ARBA00008048"/>
    </source>
</evidence>
<evidence type="ECO:0000256" key="3">
    <source>
        <dbReference type="ARBA" id="ARBA00023015"/>
    </source>
</evidence>
<evidence type="ECO:0000256" key="1">
    <source>
        <dbReference type="ARBA" id="ARBA00004123"/>
    </source>
</evidence>
<dbReference type="InParanoid" id="S8FWQ4"/>
<keyword evidence="5" id="KW-0539">Nucleus</keyword>
<dbReference type="Pfam" id="PF11571">
    <property type="entry name" value="Med27"/>
    <property type="match status" value="1"/>
</dbReference>
<proteinExistence type="inferred from homology"/>
<gene>
    <name evidence="7" type="ORF">FOMPIDRAFT_1160200</name>
</gene>
<dbReference type="OrthoDB" id="10261040at2759"/>
<dbReference type="STRING" id="743788.S8FWQ4"/>
<protein>
    <submittedName>
        <fullName evidence="7">Uncharacterized protein</fullName>
    </submittedName>
</protein>
<dbReference type="EMBL" id="KE504134">
    <property type="protein sequence ID" value="EPT02675.1"/>
    <property type="molecule type" value="Genomic_DNA"/>
</dbReference>
<dbReference type="InterPro" id="IPR021627">
    <property type="entry name" value="Mediator_Med27"/>
</dbReference>
<feature type="compositionally biased region" description="Basic and acidic residues" evidence="6">
    <location>
        <begin position="89"/>
        <end position="107"/>
    </location>
</feature>
<dbReference type="eggNOG" id="ENOG502SQH9">
    <property type="taxonomic scope" value="Eukaryota"/>
</dbReference>